<name>A0A7S4G514_9EUGL</name>
<dbReference type="EMBL" id="HBJA01106291">
    <property type="protein sequence ID" value="CAE0825467.1"/>
    <property type="molecule type" value="Transcribed_RNA"/>
</dbReference>
<sequence>MKAFCLKLQSNAECFDVSFSLWRFLAVKCTCLPQLLVPLLEGMDTLKIKKYTRPIVPDATLAASIPSPIPFTCCNLSQQRTVTTACLKAKLFEVQGRQGLLFLQLLLLIGDI</sequence>
<protein>
    <submittedName>
        <fullName evidence="1">Uncharacterized protein</fullName>
    </submittedName>
</protein>
<organism evidence="1">
    <name type="scientific">Eutreptiella gymnastica</name>
    <dbReference type="NCBI Taxonomy" id="73025"/>
    <lineage>
        <taxon>Eukaryota</taxon>
        <taxon>Discoba</taxon>
        <taxon>Euglenozoa</taxon>
        <taxon>Euglenida</taxon>
        <taxon>Spirocuta</taxon>
        <taxon>Euglenophyceae</taxon>
        <taxon>Eutreptiales</taxon>
        <taxon>Eutreptiaceae</taxon>
        <taxon>Eutreptiella</taxon>
    </lineage>
</organism>
<evidence type="ECO:0000313" key="1">
    <source>
        <dbReference type="EMBL" id="CAE0825467.1"/>
    </source>
</evidence>
<proteinExistence type="predicted"/>
<dbReference type="AlphaFoldDB" id="A0A7S4G514"/>
<accession>A0A7S4G514</accession>
<gene>
    <name evidence="1" type="ORF">EGYM00163_LOCUS36716</name>
</gene>
<reference evidence="1" key="1">
    <citation type="submission" date="2021-01" db="EMBL/GenBank/DDBJ databases">
        <authorList>
            <person name="Corre E."/>
            <person name="Pelletier E."/>
            <person name="Niang G."/>
            <person name="Scheremetjew M."/>
            <person name="Finn R."/>
            <person name="Kale V."/>
            <person name="Holt S."/>
            <person name="Cochrane G."/>
            <person name="Meng A."/>
            <person name="Brown T."/>
            <person name="Cohen L."/>
        </authorList>
    </citation>
    <scope>NUCLEOTIDE SEQUENCE</scope>
    <source>
        <strain evidence="1">CCMP1594</strain>
    </source>
</reference>